<dbReference type="InterPro" id="IPR001387">
    <property type="entry name" value="Cro/C1-type_HTH"/>
</dbReference>
<dbReference type="SUPFAM" id="SSF47413">
    <property type="entry name" value="lambda repressor-like DNA-binding domains"/>
    <property type="match status" value="1"/>
</dbReference>
<dbReference type="Gene3D" id="1.10.260.40">
    <property type="entry name" value="lambda repressor-like DNA-binding domains"/>
    <property type="match status" value="1"/>
</dbReference>
<proteinExistence type="predicted"/>
<dbReference type="OrthoDB" id="5951507at2"/>
<feature type="domain" description="HTH cro/C1-type" evidence="1">
    <location>
        <begin position="29"/>
        <end position="85"/>
    </location>
</feature>
<accession>A0A127PX38</accession>
<dbReference type="EMBL" id="CP013234">
    <property type="protein sequence ID" value="AMP02410.1"/>
    <property type="molecule type" value="Genomic_DNA"/>
</dbReference>
<dbReference type="RefSeq" id="WP_061935315.1">
    <property type="nucleotide sequence ID" value="NZ_CP013234.1"/>
</dbReference>
<dbReference type="InterPro" id="IPR013435">
    <property type="entry name" value="Mobile_mystery_prot_A"/>
</dbReference>
<evidence type="ECO:0000313" key="3">
    <source>
        <dbReference type="Proteomes" id="UP000074561"/>
    </source>
</evidence>
<dbReference type="NCBIfam" id="TIGR02612">
    <property type="entry name" value="mob_myst_A"/>
    <property type="match status" value="1"/>
</dbReference>
<dbReference type="PATRIC" id="fig|279113.9.peg.11"/>
<evidence type="ECO:0000259" key="1">
    <source>
        <dbReference type="PROSITE" id="PS50943"/>
    </source>
</evidence>
<dbReference type="SMART" id="SM00530">
    <property type="entry name" value="HTH_XRE"/>
    <property type="match status" value="1"/>
</dbReference>
<dbReference type="AlphaFoldDB" id="A0A127PX38"/>
<dbReference type="CDD" id="cd00093">
    <property type="entry name" value="HTH_XRE"/>
    <property type="match status" value="1"/>
</dbReference>
<reference evidence="2 3" key="1">
    <citation type="submission" date="2015-11" db="EMBL/GenBank/DDBJ databases">
        <title>Exploring the genomic traits of fungus-feeding bacterial genus Collimonas.</title>
        <authorList>
            <person name="Song C."/>
            <person name="Schmidt R."/>
            <person name="de Jager V."/>
            <person name="Krzyzanowska D."/>
            <person name="Jongedijk E."/>
            <person name="Cankar K."/>
            <person name="Beekwilder J."/>
            <person name="van Veen A."/>
            <person name="de Boer W."/>
            <person name="van Veen J.A."/>
            <person name="Garbeva P."/>
        </authorList>
    </citation>
    <scope>NUCLEOTIDE SEQUENCE [LARGE SCALE GENOMIC DNA]</scope>
    <source>
        <strain evidence="2 3">Ter91</strain>
    </source>
</reference>
<dbReference type="GO" id="GO:0003677">
    <property type="term" value="F:DNA binding"/>
    <property type="evidence" value="ECO:0007669"/>
    <property type="project" value="InterPro"/>
</dbReference>
<dbReference type="InterPro" id="IPR010982">
    <property type="entry name" value="Lambda_DNA-bd_dom_sf"/>
</dbReference>
<dbReference type="KEGG" id="cpra:CPter91_0010"/>
<name>A0A127PX38_9BURK</name>
<dbReference type="PROSITE" id="PS50943">
    <property type="entry name" value="HTH_CROC1"/>
    <property type="match status" value="1"/>
</dbReference>
<protein>
    <submittedName>
        <fullName evidence="2">Helix-turn-helix family protein</fullName>
    </submittedName>
</protein>
<dbReference type="Proteomes" id="UP000074561">
    <property type="component" value="Chromosome"/>
</dbReference>
<dbReference type="Pfam" id="PF01381">
    <property type="entry name" value="HTH_3"/>
    <property type="match status" value="1"/>
</dbReference>
<organism evidence="2 3">
    <name type="scientific">Collimonas pratensis</name>
    <dbReference type="NCBI Taxonomy" id="279113"/>
    <lineage>
        <taxon>Bacteria</taxon>
        <taxon>Pseudomonadati</taxon>
        <taxon>Pseudomonadota</taxon>
        <taxon>Betaproteobacteria</taxon>
        <taxon>Burkholderiales</taxon>
        <taxon>Oxalobacteraceae</taxon>
        <taxon>Collimonas</taxon>
    </lineage>
</organism>
<dbReference type="STRING" id="279113.CPter91_0010"/>
<gene>
    <name evidence="2" type="ORF">CPter91_0010</name>
</gene>
<evidence type="ECO:0000313" key="2">
    <source>
        <dbReference type="EMBL" id="AMP02410.1"/>
    </source>
</evidence>
<sequence>MDIQKLRLSQVDSAVKQAFVPSRPSIGWIQTIRTALGMTTRQLAARIGVTQSTLAELEKSEAADKITLHSLRRAADAMDCDLQYVLVPRSSLKKRVENQAEAIARQRVSRVFHTMRLEDQAPTQKVDKKEISKMQTSLLATNWKHLWE</sequence>